<feature type="region of interest" description="Disordered" evidence="1">
    <location>
        <begin position="215"/>
        <end position="253"/>
    </location>
</feature>
<evidence type="ECO:0000256" key="1">
    <source>
        <dbReference type="SAM" id="MobiDB-lite"/>
    </source>
</evidence>
<organism evidence="2 3">
    <name type="scientific">Boletus reticuloceps</name>
    <dbReference type="NCBI Taxonomy" id="495285"/>
    <lineage>
        <taxon>Eukaryota</taxon>
        <taxon>Fungi</taxon>
        <taxon>Dikarya</taxon>
        <taxon>Basidiomycota</taxon>
        <taxon>Agaricomycotina</taxon>
        <taxon>Agaricomycetes</taxon>
        <taxon>Agaricomycetidae</taxon>
        <taxon>Boletales</taxon>
        <taxon>Boletineae</taxon>
        <taxon>Boletaceae</taxon>
        <taxon>Boletoideae</taxon>
        <taxon>Boletus</taxon>
    </lineage>
</organism>
<feature type="region of interest" description="Disordered" evidence="1">
    <location>
        <begin position="271"/>
        <end position="307"/>
    </location>
</feature>
<accession>A0A8I3AAP8</accession>
<feature type="compositionally biased region" description="Polar residues" evidence="1">
    <location>
        <begin position="294"/>
        <end position="307"/>
    </location>
</feature>
<protein>
    <submittedName>
        <fullName evidence="2">Uncharacterized protein</fullName>
    </submittedName>
</protein>
<keyword evidence="3" id="KW-1185">Reference proteome</keyword>
<name>A0A8I3AAP8_9AGAM</name>
<comment type="caution">
    <text evidence="2">The sequence shown here is derived from an EMBL/GenBank/DDBJ whole genome shotgun (WGS) entry which is preliminary data.</text>
</comment>
<dbReference type="AlphaFoldDB" id="A0A8I3AAP8"/>
<evidence type="ECO:0000313" key="2">
    <source>
        <dbReference type="EMBL" id="KAG6375650.1"/>
    </source>
</evidence>
<feature type="compositionally biased region" description="Low complexity" evidence="1">
    <location>
        <begin position="218"/>
        <end position="227"/>
    </location>
</feature>
<dbReference type="OrthoDB" id="2692489at2759"/>
<evidence type="ECO:0000313" key="3">
    <source>
        <dbReference type="Proteomes" id="UP000683000"/>
    </source>
</evidence>
<sequence>MDLYRTPQTHTIAELYFSEQIWFTQGNVPPRSCNPTTLSRCFSSGQTLDWLRAMIYQSRESQATLGDLFFRATLNEILYLCKNLEGNHSDLLRETTAQYDNLGRRKRELELLIKRKSIFRPFTLLEIKRAKRAFYDDARALFVSTRTTSDRLKRNLLSTSANLAPVQSETVKRNRVSGVVIPLPPQTEMNAPGIQEALTATQEVASMLAFSGNPFAASSSSQDGQSSTANARFDSEASSSARSGIATSPSSAPSTISWLNVNVNCNTINNTDSNTPGFTINNNSSETSGSSTTLEHQSSADTDSAPS</sequence>
<reference evidence="2" key="1">
    <citation type="submission" date="2021-03" db="EMBL/GenBank/DDBJ databases">
        <title>Evolutionary innovations through gain and loss of genes in the ectomycorrhizal Boletales.</title>
        <authorList>
            <person name="Wu G."/>
            <person name="Miyauchi S."/>
            <person name="Morin E."/>
            <person name="Yang Z.-L."/>
            <person name="Xu J."/>
            <person name="Martin F.M."/>
        </authorList>
    </citation>
    <scope>NUCLEOTIDE SEQUENCE</scope>
    <source>
        <strain evidence="2">BR01</strain>
    </source>
</reference>
<feature type="compositionally biased region" description="Low complexity" evidence="1">
    <location>
        <begin position="271"/>
        <end position="293"/>
    </location>
</feature>
<gene>
    <name evidence="2" type="ORF">JVT61DRAFT_3219</name>
</gene>
<dbReference type="EMBL" id="JAGFBS010000014">
    <property type="protein sequence ID" value="KAG6375650.1"/>
    <property type="molecule type" value="Genomic_DNA"/>
</dbReference>
<dbReference type="Proteomes" id="UP000683000">
    <property type="component" value="Unassembled WGS sequence"/>
</dbReference>
<proteinExistence type="predicted"/>